<keyword evidence="3" id="KW-0012">Acyltransferase</keyword>
<keyword evidence="3" id="KW-0808">Transferase</keyword>
<dbReference type="Proteomes" id="UP000298438">
    <property type="component" value="Unassembled WGS sequence"/>
</dbReference>
<keyword evidence="1" id="KW-0472">Membrane</keyword>
<gene>
    <name evidence="3" type="ORF">E4L96_17375</name>
</gene>
<feature type="transmembrane region" description="Helical" evidence="1">
    <location>
        <begin position="56"/>
        <end position="78"/>
    </location>
</feature>
<evidence type="ECO:0000256" key="1">
    <source>
        <dbReference type="SAM" id="Phobius"/>
    </source>
</evidence>
<evidence type="ECO:0000313" key="4">
    <source>
        <dbReference type="Proteomes" id="UP000298438"/>
    </source>
</evidence>
<dbReference type="Pfam" id="PF01757">
    <property type="entry name" value="Acyl_transf_3"/>
    <property type="match status" value="1"/>
</dbReference>
<protein>
    <submittedName>
        <fullName evidence="3">Acyltransferase</fullName>
    </submittedName>
</protein>
<evidence type="ECO:0000259" key="2">
    <source>
        <dbReference type="Pfam" id="PF01757"/>
    </source>
</evidence>
<proteinExistence type="predicted"/>
<dbReference type="EMBL" id="SPVF01000222">
    <property type="protein sequence ID" value="TFW15879.1"/>
    <property type="molecule type" value="Genomic_DNA"/>
</dbReference>
<feature type="transmembrane region" description="Helical" evidence="1">
    <location>
        <begin position="313"/>
        <end position="344"/>
    </location>
</feature>
<dbReference type="OrthoDB" id="9767863at2"/>
<keyword evidence="1" id="KW-0812">Transmembrane</keyword>
<dbReference type="InterPro" id="IPR050879">
    <property type="entry name" value="Acyltransferase_3"/>
</dbReference>
<feature type="transmembrane region" description="Helical" evidence="1">
    <location>
        <begin position="188"/>
        <end position="206"/>
    </location>
</feature>
<feature type="transmembrane region" description="Helical" evidence="1">
    <location>
        <begin position="99"/>
        <end position="118"/>
    </location>
</feature>
<sequence length="375" mass="40275">MPGCCMTVETLGRRAVRAGRNNHFHLIRLVLASLVIVAHSPELIDGDRSREVLTQIFGTLSCGELAVDGFFLVSGYLITQSWYACPSALAYLRNRVLRIYPGFVVASLLCIFVVGPLATGSSARAVDMSWWAVLRDLLVLRPPVAPGAFAGTPYPVVNGSLWTIALEFGCYMGVLGLGLSGLLQRRRVLVGLALALFALYVLQRCVHVDVPGYWKVQGAIRVGFCFAVGALFYTYRAALPYERRLALGALAGLLAGLTWAPGVELAVALCGGYLLFFVAFMRAPARAGAAAARGWPDISYGVYLYGWPVQKLLILWFAGITPGVLIAASLAGSLVLGFLSWHLVEKPFISLKSRAARGALPAPRDAAVIDTATSK</sequence>
<feature type="transmembrane region" description="Helical" evidence="1">
    <location>
        <begin position="161"/>
        <end position="183"/>
    </location>
</feature>
<dbReference type="InterPro" id="IPR002656">
    <property type="entry name" value="Acyl_transf_3_dom"/>
</dbReference>
<name>A0A4Y9S3Y8_9BURK</name>
<accession>A0A4Y9S3Y8</accession>
<feature type="domain" description="Acyltransferase 3" evidence="2">
    <location>
        <begin position="24"/>
        <end position="340"/>
    </location>
</feature>
<keyword evidence="4" id="KW-1185">Reference proteome</keyword>
<feature type="transmembrane region" description="Helical" evidence="1">
    <location>
        <begin position="218"/>
        <end position="235"/>
    </location>
</feature>
<evidence type="ECO:0000313" key="3">
    <source>
        <dbReference type="EMBL" id="TFW15879.1"/>
    </source>
</evidence>
<comment type="caution">
    <text evidence="3">The sequence shown here is derived from an EMBL/GenBank/DDBJ whole genome shotgun (WGS) entry which is preliminary data.</text>
</comment>
<keyword evidence="1" id="KW-1133">Transmembrane helix</keyword>
<dbReference type="AlphaFoldDB" id="A0A4Y9S3Y8"/>
<dbReference type="PANTHER" id="PTHR23028">
    <property type="entry name" value="ACETYLTRANSFERASE"/>
    <property type="match status" value="1"/>
</dbReference>
<reference evidence="3 4" key="1">
    <citation type="submission" date="2019-03" db="EMBL/GenBank/DDBJ databases">
        <title>Draft Genome Sequence of Massilia arenosa sp. nov., a Novel Massilia Species Isolated from a Sandy-loam Maize Soil.</title>
        <authorList>
            <person name="Raths R."/>
            <person name="Peta V."/>
            <person name="Bucking H."/>
        </authorList>
    </citation>
    <scope>NUCLEOTIDE SEQUENCE [LARGE SCALE GENOMIC DNA]</scope>
    <source>
        <strain evidence="3 4">MC02</strain>
    </source>
</reference>
<dbReference type="GO" id="GO:0016747">
    <property type="term" value="F:acyltransferase activity, transferring groups other than amino-acyl groups"/>
    <property type="evidence" value="ECO:0007669"/>
    <property type="project" value="InterPro"/>
</dbReference>
<feature type="transmembrane region" description="Helical" evidence="1">
    <location>
        <begin position="247"/>
        <end position="276"/>
    </location>
</feature>
<feature type="transmembrane region" description="Helical" evidence="1">
    <location>
        <begin position="26"/>
        <end position="44"/>
    </location>
</feature>
<organism evidence="3 4">
    <name type="scientific">Zemynaea arenosa</name>
    <dbReference type="NCBI Taxonomy" id="2561931"/>
    <lineage>
        <taxon>Bacteria</taxon>
        <taxon>Pseudomonadati</taxon>
        <taxon>Pseudomonadota</taxon>
        <taxon>Betaproteobacteria</taxon>
        <taxon>Burkholderiales</taxon>
        <taxon>Oxalobacteraceae</taxon>
        <taxon>Telluria group</taxon>
        <taxon>Zemynaea</taxon>
    </lineage>
</organism>